<evidence type="ECO:0000313" key="8">
    <source>
        <dbReference type="Proteomes" id="UP000053557"/>
    </source>
</evidence>
<evidence type="ECO:0000256" key="3">
    <source>
        <dbReference type="ARBA" id="ARBA00022801"/>
    </source>
</evidence>
<dbReference type="SUPFAM" id="SSF50494">
    <property type="entry name" value="Trypsin-like serine proteases"/>
    <property type="match status" value="1"/>
</dbReference>
<dbReference type="Pfam" id="PF13365">
    <property type="entry name" value="Trypsin_2"/>
    <property type="match status" value="1"/>
</dbReference>
<dbReference type="PRINTS" id="PR00834">
    <property type="entry name" value="PROTEASES2C"/>
</dbReference>
<feature type="domain" description="PDZ" evidence="6">
    <location>
        <begin position="335"/>
        <end position="389"/>
    </location>
</feature>
<dbReference type="InterPro" id="IPR051201">
    <property type="entry name" value="Chloro_Bact_Ser_Proteases"/>
</dbReference>
<dbReference type="GO" id="GO:0004252">
    <property type="term" value="F:serine-type endopeptidase activity"/>
    <property type="evidence" value="ECO:0007669"/>
    <property type="project" value="InterPro"/>
</dbReference>
<protein>
    <recommendedName>
        <fullName evidence="6">PDZ domain-containing protein</fullName>
    </recommendedName>
</protein>
<sequence>MSQNMYRKLRRRVKRRVPLSAVVALTVLSASIGAGSTLLTTNLVNTAQAAGTNQSNTNQSISNMSYTTPKTPTQTVNVSLSDGIINTVKKATPTVVGVLNMQNQPNANGIGTSLQEAAIGSGVIISSAGYIVTNNHVVEGANQVQVVIDQRKRVVASVVGTDPYTDLAVLKVPSSDITPANVAVLGNSSTLQVGEPDVVIGNPAGLQFADTATAGIISATQRTMPVQDELTGQTLGNETVLQTDAAINPGNSGGPVLNILGQVIGIASSKIAAQNFSGMGFAIPINTVKKIVNQILTSGHALHAALGISGASLANIPSYYSPNVPVTYGVWVDATDNPNAKAAGFQHGDIVVAVNGKKVTGLTSLQNILANYTPGQIVQVTIYRGSKKMVLTDKLSNLPPLQIQGNGSGPVVG</sequence>
<evidence type="ECO:0000256" key="5">
    <source>
        <dbReference type="SAM" id="SignalP"/>
    </source>
</evidence>
<keyword evidence="8" id="KW-1185">Reference proteome</keyword>
<dbReference type="InterPro" id="IPR036034">
    <property type="entry name" value="PDZ_sf"/>
</dbReference>
<feature type="chain" id="PRO_5038784274" description="PDZ domain-containing protein" evidence="5">
    <location>
        <begin position="35"/>
        <end position="413"/>
    </location>
</feature>
<dbReference type="InterPro" id="IPR009003">
    <property type="entry name" value="Peptidase_S1_PA"/>
</dbReference>
<dbReference type="Pfam" id="PF13180">
    <property type="entry name" value="PDZ_2"/>
    <property type="match status" value="1"/>
</dbReference>
<gene>
    <name evidence="7" type="ORF">ATW55_01535</name>
</gene>
<name>A0A101XR95_9BACL</name>
<evidence type="ECO:0000313" key="7">
    <source>
        <dbReference type="EMBL" id="KUO96077.1"/>
    </source>
</evidence>
<dbReference type="Gene3D" id="2.40.10.10">
    <property type="entry name" value="Trypsin-like serine proteases"/>
    <property type="match status" value="2"/>
</dbReference>
<keyword evidence="5" id="KW-0732">Signal</keyword>
<dbReference type="SUPFAM" id="SSF50156">
    <property type="entry name" value="PDZ domain-like"/>
    <property type="match status" value="1"/>
</dbReference>
<dbReference type="PANTHER" id="PTHR43343:SF3">
    <property type="entry name" value="PROTEASE DO-LIKE 8, CHLOROPLASTIC"/>
    <property type="match status" value="1"/>
</dbReference>
<reference evidence="7 8" key="1">
    <citation type="submission" date="2015-12" db="EMBL/GenBank/DDBJ databases">
        <title>Draft genome sequence of Acidibacillus ferrooxidans ITV001, isolated from a chalcopyrite acid mine drainage site in Brazil.</title>
        <authorList>
            <person name="Dall'Agnol H."/>
            <person name="Nancucheo I."/>
            <person name="Johnson B."/>
            <person name="Oliveira R."/>
            <person name="Leite L."/>
            <person name="Pylro V."/>
            <person name="Nunes G.L."/>
            <person name="Tzotzos G."/>
            <person name="Fernandes G.R."/>
            <person name="Dutra J."/>
            <person name="Orellana S.C."/>
            <person name="Oliveira G."/>
        </authorList>
    </citation>
    <scope>NUCLEOTIDE SEQUENCE [LARGE SCALE GENOMIC DNA]</scope>
    <source>
        <strain evidence="8">ITV01</strain>
    </source>
</reference>
<keyword evidence="4" id="KW-0720">Serine protease</keyword>
<evidence type="ECO:0000256" key="4">
    <source>
        <dbReference type="ARBA" id="ARBA00022825"/>
    </source>
</evidence>
<dbReference type="InterPro" id="IPR001478">
    <property type="entry name" value="PDZ"/>
</dbReference>
<comment type="similarity">
    <text evidence="1">Belongs to the peptidase S1C family.</text>
</comment>
<proteinExistence type="inferred from homology"/>
<accession>A0A101XR95</accession>
<evidence type="ECO:0000256" key="1">
    <source>
        <dbReference type="ARBA" id="ARBA00010541"/>
    </source>
</evidence>
<dbReference type="RefSeq" id="WP_082685646.1">
    <property type="nucleotide sequence ID" value="NZ_LPVJ01000029.1"/>
</dbReference>
<dbReference type="Gene3D" id="2.30.42.10">
    <property type="match status" value="1"/>
</dbReference>
<keyword evidence="2" id="KW-0645">Protease</keyword>
<dbReference type="Proteomes" id="UP000053557">
    <property type="component" value="Unassembled WGS sequence"/>
</dbReference>
<feature type="signal peptide" evidence="5">
    <location>
        <begin position="1"/>
        <end position="34"/>
    </location>
</feature>
<evidence type="ECO:0000256" key="2">
    <source>
        <dbReference type="ARBA" id="ARBA00022670"/>
    </source>
</evidence>
<dbReference type="InterPro" id="IPR001940">
    <property type="entry name" value="Peptidase_S1C"/>
</dbReference>
<evidence type="ECO:0000259" key="6">
    <source>
        <dbReference type="Pfam" id="PF13180"/>
    </source>
</evidence>
<dbReference type="GO" id="GO:0006508">
    <property type="term" value="P:proteolysis"/>
    <property type="evidence" value="ECO:0007669"/>
    <property type="project" value="UniProtKB-KW"/>
</dbReference>
<dbReference type="InterPro" id="IPR043504">
    <property type="entry name" value="Peptidase_S1_PA_chymotrypsin"/>
</dbReference>
<dbReference type="OrthoDB" id="9758917at2"/>
<keyword evidence="3" id="KW-0378">Hydrolase</keyword>
<comment type="caution">
    <text evidence="7">The sequence shown here is derived from an EMBL/GenBank/DDBJ whole genome shotgun (WGS) entry which is preliminary data.</text>
</comment>
<organism evidence="7 8">
    <name type="scientific">Ferroacidibacillus organovorans</name>
    <dbReference type="NCBI Taxonomy" id="1765683"/>
    <lineage>
        <taxon>Bacteria</taxon>
        <taxon>Bacillati</taxon>
        <taxon>Bacillota</taxon>
        <taxon>Bacilli</taxon>
        <taxon>Bacillales</taxon>
        <taxon>Alicyclobacillaceae</taxon>
        <taxon>Ferroacidibacillus</taxon>
    </lineage>
</organism>
<dbReference type="EMBL" id="LPVJ01000029">
    <property type="protein sequence ID" value="KUO96077.1"/>
    <property type="molecule type" value="Genomic_DNA"/>
</dbReference>
<dbReference type="PANTHER" id="PTHR43343">
    <property type="entry name" value="PEPTIDASE S12"/>
    <property type="match status" value="1"/>
</dbReference>
<dbReference type="AlphaFoldDB" id="A0A101XR95"/>